<dbReference type="Pfam" id="PF08363">
    <property type="entry name" value="GbpC"/>
    <property type="match status" value="1"/>
</dbReference>
<evidence type="ECO:0000256" key="6">
    <source>
        <dbReference type="ARBA" id="ARBA00024351"/>
    </source>
</evidence>
<dbReference type="Proteomes" id="UP000073434">
    <property type="component" value="Unassembled WGS sequence"/>
</dbReference>
<feature type="chain" id="PRO_5007083244" evidence="11">
    <location>
        <begin position="38"/>
        <end position="1164"/>
    </location>
</feature>
<dbReference type="InterPro" id="IPR041324">
    <property type="entry name" value="AgI/II_N"/>
</dbReference>
<evidence type="ECO:0000259" key="16">
    <source>
        <dbReference type="Pfam" id="PF18652"/>
    </source>
</evidence>
<feature type="domain" description="Antigen I/II N-terminal" evidence="16">
    <location>
        <begin position="75"/>
        <end position="165"/>
    </location>
</feature>
<feature type="transmembrane region" description="Helical" evidence="10">
    <location>
        <begin position="1132"/>
        <end position="1150"/>
    </location>
</feature>
<feature type="domain" description="Glucan-binding protein C/Surface antigen I/II V-domain" evidence="14">
    <location>
        <begin position="308"/>
        <end position="578"/>
    </location>
</feature>
<protein>
    <submittedName>
        <fullName evidence="17">Putative cell surface protein</fullName>
    </submittedName>
</protein>
<evidence type="ECO:0000313" key="18">
    <source>
        <dbReference type="Proteomes" id="UP000073434"/>
    </source>
</evidence>
<evidence type="ECO:0000256" key="2">
    <source>
        <dbReference type="ARBA" id="ARBA00022525"/>
    </source>
</evidence>
<evidence type="ECO:0000256" key="4">
    <source>
        <dbReference type="ARBA" id="ARBA00022737"/>
    </source>
</evidence>
<dbReference type="InterPro" id="IPR005877">
    <property type="entry name" value="YSIRK_signal_dom"/>
</dbReference>
<organism evidence="17 18">
    <name type="scientific">Streptococcus suis</name>
    <dbReference type="NCBI Taxonomy" id="1307"/>
    <lineage>
        <taxon>Bacteria</taxon>
        <taxon>Bacillati</taxon>
        <taxon>Bacillota</taxon>
        <taxon>Bacilli</taxon>
        <taxon>Lactobacillales</taxon>
        <taxon>Streptococcaceae</taxon>
        <taxon>Streptococcus</taxon>
    </lineage>
</organism>
<keyword evidence="4" id="KW-0677">Repeat</keyword>
<dbReference type="InterPro" id="IPR019931">
    <property type="entry name" value="LPXTG_anchor"/>
</dbReference>
<dbReference type="InterPro" id="IPR036234">
    <property type="entry name" value="SA_I/II_PAC_V_sf"/>
</dbReference>
<evidence type="ECO:0000256" key="8">
    <source>
        <dbReference type="SAM" id="Coils"/>
    </source>
</evidence>
<evidence type="ECO:0000256" key="9">
    <source>
        <dbReference type="SAM" id="MobiDB-lite"/>
    </source>
</evidence>
<proteinExistence type="inferred from homology"/>
<evidence type="ECO:0000259" key="12">
    <source>
        <dbReference type="Pfam" id="PF00746"/>
    </source>
</evidence>
<accession>A0A0Z8ESV9</accession>
<feature type="domain" description="Gram-positive cocci surface proteins LPxTG" evidence="12">
    <location>
        <begin position="1118"/>
        <end position="1152"/>
    </location>
</feature>
<reference evidence="17 18" key="1">
    <citation type="submission" date="2016-02" db="EMBL/GenBank/DDBJ databases">
        <authorList>
            <consortium name="Pathogen Informatics"/>
        </authorList>
    </citation>
    <scope>NUCLEOTIDE SEQUENCE [LARGE SCALE GENOMIC DNA]</scope>
    <source>
        <strain evidence="17 18">LSS23</strain>
    </source>
</reference>
<dbReference type="PROSITE" id="PS51965">
    <property type="entry name" value="AG_I_II_AR"/>
    <property type="match status" value="1"/>
</dbReference>
<dbReference type="Pfam" id="PF18877">
    <property type="entry name" value="SSSPR-51"/>
    <property type="match status" value="1"/>
</dbReference>
<keyword evidence="1" id="KW-0134">Cell wall</keyword>
<keyword evidence="5" id="KW-0572">Peptidoglycan-anchor</keyword>
<dbReference type="Pfam" id="PF00746">
    <property type="entry name" value="Gram_pos_anchor"/>
    <property type="match status" value="1"/>
</dbReference>
<feature type="coiled-coil region" evidence="8">
    <location>
        <begin position="200"/>
        <end position="293"/>
    </location>
</feature>
<name>A0A0Z8ESV9_STRSU</name>
<keyword evidence="8" id="KW-0175">Coiled coil</keyword>
<dbReference type="InterPro" id="IPR013574">
    <property type="entry name" value="Glucan-bd_C/Surface_Ag-I/II_V"/>
</dbReference>
<dbReference type="AlphaFoldDB" id="A0A0Z8ESV9"/>
<dbReference type="EMBL" id="FIFW01000014">
    <property type="protein sequence ID" value="CYU67466.1"/>
    <property type="molecule type" value="Genomic_DNA"/>
</dbReference>
<evidence type="ECO:0000313" key="17">
    <source>
        <dbReference type="EMBL" id="CYU67466.1"/>
    </source>
</evidence>
<dbReference type="Gene3D" id="2.60.40.740">
    <property type="match status" value="2"/>
</dbReference>
<dbReference type="RefSeq" id="WP_044687987.1">
    <property type="nucleotide sequence ID" value="NZ_CEEW01000036.1"/>
</dbReference>
<dbReference type="Pfam" id="PF18652">
    <property type="entry name" value="Adhesin_P1_N"/>
    <property type="match status" value="1"/>
</dbReference>
<dbReference type="InterPro" id="IPR026345">
    <property type="entry name" value="Adh_isopep-form_adh_dom"/>
</dbReference>
<keyword evidence="10" id="KW-1133">Transmembrane helix</keyword>
<gene>
    <name evidence="17" type="primary">ssp5_2</name>
    <name evidence="17" type="ORF">ERS132385_01410</name>
</gene>
<evidence type="ECO:0000259" key="15">
    <source>
        <dbReference type="Pfam" id="PF17998"/>
    </source>
</evidence>
<evidence type="ECO:0000256" key="11">
    <source>
        <dbReference type="SAM" id="SignalP"/>
    </source>
</evidence>
<dbReference type="SUPFAM" id="SSF74914">
    <property type="entry name" value="V-region of surface antigen I/II (SA I/II, PAC)"/>
    <property type="match status" value="1"/>
</dbReference>
<feature type="region of interest" description="Disordered" evidence="9">
    <location>
        <begin position="592"/>
        <end position="661"/>
    </location>
</feature>
<comment type="similarity">
    <text evidence="6 7">Belongs to the antigen I/II family.</text>
</comment>
<dbReference type="Gene3D" id="2.60.530.10">
    <property type="entry name" value="Major cell-surface adhesin PAc"/>
    <property type="match status" value="1"/>
</dbReference>
<feature type="domain" description="Adhesin isopeptide-forming adherence" evidence="15">
    <location>
        <begin position="840"/>
        <end position="1013"/>
    </location>
</feature>
<keyword evidence="10" id="KW-0812">Transmembrane</keyword>
<dbReference type="Pfam" id="PF04650">
    <property type="entry name" value="YSIRK_signal"/>
    <property type="match status" value="1"/>
</dbReference>
<feature type="signal peptide" evidence="11">
    <location>
        <begin position="1"/>
        <end position="37"/>
    </location>
</feature>
<evidence type="ECO:0000256" key="10">
    <source>
        <dbReference type="SAM" id="Phobius"/>
    </source>
</evidence>
<evidence type="ECO:0000256" key="5">
    <source>
        <dbReference type="ARBA" id="ARBA00023088"/>
    </source>
</evidence>
<evidence type="ECO:0000256" key="7">
    <source>
        <dbReference type="PROSITE-ProRule" id="PRU01310"/>
    </source>
</evidence>
<sequence>MEQKQRFSIRKFKNGVGSALLLSLLLAPIALQTTVLAQDAESPTQQQLGNATNYTAAQADPSEEYLALEKLANTSQGEIINQITSTELTAAISEAKNAGVKVTVDKGVNFESLEAGQADYANQVTAVKTIIDKQVAAQKTYEEAEKKYQAYLVAEAQYEKDNTAYQAYLTAKAEYDKAFASYQEAYKVYETALAENVKLVAQYEQDKQAYDKAYALYQDELKKHTDVTAANAQKKADYEVALAKYNQDYANYQAALSTYTAASTGNARLKAAYDAAKAEYDKKKAEYDTAKAAYDKQVAEANRLTGVDGYLSEAVVQSLISKSEPNAKIVEIDGVTNFLSTTKREEIRLKNPNLVHTVSSYDANDYTNKMESAPLNVQGIIDEAVTFELAVGQSATVIYGGNLTSTFNGESIEKIEIKYTSLKSEVGSSIISVFQDPTKTVAFASDATKGFVGEGDELGLEISYYTASGKVTATKENPIVFSLSSMNSLGEESYYEYVRGLSSNLRFVPITGSQVNKYNDKIYARNSIDTIEPYNSHDSVDSPGRYYGSGAIIAESGNVFGIVVGASKHQTSHWFAFNTDIKASGLLPAPPVAPTAPTPPKYKVTGNNPEEPVKPTEPTYEDTTAPTPPVEPTKPIIVEPVKPTEPTKPTEVPKPGTVDEVPIPTVPAQLEVKVHPNTYSSHPTIQKEVTNDAGEDLSNALVPKGSTVKYPLQLPTLTAGRPEYKVLTVEDNIPEGYELNVEAVTAAFPDFDVTYDEKTRLLKLVSKEELVAAINKDRTKEFTFAKQALTGIVTNDGTVYKNTFKVSLDNSYTIYSNTVKVTTPGKPNDPDNPDNNLIQPTKQVVDAEGKDIDGQAVGLKDTLNYPLFWDMDQYNTIKDGDSAKDIYFYFDLYDASKVAVDLKASKEIVDENSQAVSDIEVTNYASFADLPKELQTVFENANLKEVVGDKSIVLYLPKDMAAFEENYVKKGISLNLRFVATPKREAAGQVIENTAGQVDFGNGYITNTVTNKVQVTTEWEDKHGTVLKDKVTGDQTEEAGSFDRYRFVETQETETGIKHIFEKLYTTEWVDEQGNALKEKVEDTETKEHGTIERYEYVRTEDTPTGIKHIFKRIVEQPVQPKKNLPLTGEQATIGLVGLGAALLALILAWKFKLVEKLKKVFKK</sequence>
<feature type="domain" description="YSIRK Gram-positive signal peptide" evidence="13">
    <location>
        <begin position="2"/>
        <end position="21"/>
    </location>
</feature>
<keyword evidence="2" id="KW-0964">Secreted</keyword>
<dbReference type="NCBIfam" id="TIGR04228">
    <property type="entry name" value="isopep_sspB_C2"/>
    <property type="match status" value="1"/>
</dbReference>
<evidence type="ECO:0000259" key="13">
    <source>
        <dbReference type="Pfam" id="PF04650"/>
    </source>
</evidence>
<dbReference type="Pfam" id="PF17998">
    <property type="entry name" value="AgI_II_C2"/>
    <property type="match status" value="1"/>
</dbReference>
<keyword evidence="10" id="KW-0472">Membrane</keyword>
<evidence type="ECO:0000256" key="3">
    <source>
        <dbReference type="ARBA" id="ARBA00022729"/>
    </source>
</evidence>
<dbReference type="InterPro" id="IPR027579">
    <property type="entry name" value="SSSPR51_Rpt"/>
</dbReference>
<dbReference type="NCBIfam" id="TIGR04308">
    <property type="entry name" value="repeat_SSSPR51"/>
    <property type="match status" value="2"/>
</dbReference>
<keyword evidence="3 11" id="KW-0732">Signal</keyword>
<evidence type="ECO:0000256" key="1">
    <source>
        <dbReference type="ARBA" id="ARBA00022512"/>
    </source>
</evidence>
<feature type="repeat" description="Ag I/II A" evidence="7">
    <location>
        <begin position="204"/>
        <end position="291"/>
    </location>
</feature>
<dbReference type="InterPro" id="IPR009578">
    <property type="entry name" value="Surface_Ag_I_II_A_rpt"/>
</dbReference>
<evidence type="ECO:0000259" key="14">
    <source>
        <dbReference type="Pfam" id="PF08363"/>
    </source>
</evidence>